<feature type="transmembrane region" description="Helical" evidence="1">
    <location>
        <begin position="216"/>
        <end position="237"/>
    </location>
</feature>
<keyword evidence="3" id="KW-1185">Reference proteome</keyword>
<keyword evidence="1" id="KW-0472">Membrane</keyword>
<dbReference type="EMBL" id="LS483254">
    <property type="protein sequence ID" value="SQD92212.1"/>
    <property type="molecule type" value="Genomic_DNA"/>
</dbReference>
<dbReference type="KEGG" id="bana:BARAN1_0187"/>
<feature type="transmembrane region" description="Helical" evidence="1">
    <location>
        <begin position="57"/>
        <end position="81"/>
    </location>
</feature>
<keyword evidence="1" id="KW-1133">Transmembrane helix</keyword>
<reference evidence="3" key="1">
    <citation type="submission" date="2018-05" db="EMBL/GenBank/DDBJ databases">
        <authorList>
            <person name="Hao L."/>
        </authorList>
    </citation>
    <scope>NUCLEOTIDE SEQUENCE [LARGE SCALE GENOMIC DNA]</scope>
</reference>
<proteinExistence type="predicted"/>
<feature type="transmembrane region" description="Helical" evidence="1">
    <location>
        <begin position="153"/>
        <end position="177"/>
    </location>
</feature>
<evidence type="ECO:0000313" key="2">
    <source>
        <dbReference type="EMBL" id="SQD92212.1"/>
    </source>
</evidence>
<feature type="transmembrane region" description="Helical" evidence="1">
    <location>
        <begin position="114"/>
        <end position="147"/>
    </location>
</feature>
<sequence length="249" mass="26419">MKHTTIVLRTECREVRRTTAFRIILIAAAAVVVVASAGITTALNLQPWFGDELAAPLISLFVSLVLYFLPLVILLAFIGTFGNLPVVKEKANGNLACLMATPLTPRALWLGKSLAIFLPAYIPAIAGTATVVLVMNLGACIPAGYGFVLPVPAVVLGLMINPLLFFGLLLFMILYALAGDPDAALAPMFLLSFGLMIGIPLGLATGVFDLTSWSFALWYLAITVIAIGVVGFLSRMLTRQNIVLSSKGA</sequence>
<dbReference type="RefSeq" id="WP_122030464.1">
    <property type="nucleotide sequence ID" value="NZ_LS483254.1"/>
</dbReference>
<feature type="transmembrane region" description="Helical" evidence="1">
    <location>
        <begin position="21"/>
        <end position="45"/>
    </location>
</feature>
<organism evidence="2 3">
    <name type="scientific">Candidatus Bipolaricaulis anaerobius</name>
    <dbReference type="NCBI Taxonomy" id="2026885"/>
    <lineage>
        <taxon>Bacteria</taxon>
        <taxon>Candidatus Bipolaricaulota</taxon>
        <taxon>Candidatus Bipolaricaulia</taxon>
        <taxon>Candidatus Bipolaricaulales</taxon>
        <taxon>Candidatus Bipolaricaulaceae</taxon>
        <taxon>Candidatus Bipolaricaulis</taxon>
    </lineage>
</organism>
<protein>
    <recommendedName>
        <fullName evidence="4">ABC transporter permease</fullName>
    </recommendedName>
</protein>
<evidence type="ECO:0000256" key="1">
    <source>
        <dbReference type="SAM" id="Phobius"/>
    </source>
</evidence>
<accession>A0A2X3KIN9</accession>
<gene>
    <name evidence="2" type="ORF">BARAN1_0187</name>
</gene>
<feature type="transmembrane region" description="Helical" evidence="1">
    <location>
        <begin position="184"/>
        <end position="204"/>
    </location>
</feature>
<name>A0A2X3KIN9_9BACT</name>
<evidence type="ECO:0008006" key="4">
    <source>
        <dbReference type="Google" id="ProtNLM"/>
    </source>
</evidence>
<dbReference type="AlphaFoldDB" id="A0A2X3KIN9"/>
<evidence type="ECO:0000313" key="3">
    <source>
        <dbReference type="Proteomes" id="UP000249818"/>
    </source>
</evidence>
<keyword evidence="1" id="KW-0812">Transmembrane</keyword>
<dbReference type="Proteomes" id="UP000249818">
    <property type="component" value="Chromosome BARAN1"/>
</dbReference>